<feature type="domain" description="VPS9" evidence="2">
    <location>
        <begin position="162"/>
        <end position="409"/>
    </location>
</feature>
<dbReference type="PROSITE" id="PS51205">
    <property type="entry name" value="VPS9"/>
    <property type="match status" value="1"/>
</dbReference>
<evidence type="ECO:0000313" key="4">
    <source>
        <dbReference type="Proteomes" id="UP001497600"/>
    </source>
</evidence>
<gene>
    <name evidence="3" type="ORF">CAAN4_E00452</name>
</gene>
<feature type="region of interest" description="Disordered" evidence="1">
    <location>
        <begin position="525"/>
        <end position="551"/>
    </location>
</feature>
<dbReference type="SUPFAM" id="SSF109993">
    <property type="entry name" value="VPS9 domain"/>
    <property type="match status" value="1"/>
</dbReference>
<dbReference type="InterPro" id="IPR003123">
    <property type="entry name" value="VPS9"/>
</dbReference>
<feature type="region of interest" description="Disordered" evidence="1">
    <location>
        <begin position="681"/>
        <end position="704"/>
    </location>
</feature>
<feature type="non-terminal residue" evidence="3">
    <location>
        <position position="1"/>
    </location>
</feature>
<organism evidence="3 4">
    <name type="scientific">[Candida] anglica</name>
    <dbReference type="NCBI Taxonomy" id="148631"/>
    <lineage>
        <taxon>Eukaryota</taxon>
        <taxon>Fungi</taxon>
        <taxon>Dikarya</taxon>
        <taxon>Ascomycota</taxon>
        <taxon>Saccharomycotina</taxon>
        <taxon>Pichiomycetes</taxon>
        <taxon>Debaryomycetaceae</taxon>
        <taxon>Kurtzmaniella</taxon>
    </lineage>
</organism>
<feature type="region of interest" description="Disordered" evidence="1">
    <location>
        <begin position="440"/>
        <end position="483"/>
    </location>
</feature>
<feature type="compositionally biased region" description="Low complexity" evidence="1">
    <location>
        <begin position="343"/>
        <end position="354"/>
    </location>
</feature>
<evidence type="ECO:0000259" key="2">
    <source>
        <dbReference type="PROSITE" id="PS51205"/>
    </source>
</evidence>
<dbReference type="EMBL" id="OZ004257">
    <property type="protein sequence ID" value="CAK7906392.1"/>
    <property type="molecule type" value="Genomic_DNA"/>
</dbReference>
<feature type="compositionally biased region" description="Polar residues" evidence="1">
    <location>
        <begin position="471"/>
        <end position="483"/>
    </location>
</feature>
<feature type="compositionally biased region" description="Polar residues" evidence="1">
    <location>
        <begin position="632"/>
        <end position="649"/>
    </location>
</feature>
<feature type="compositionally biased region" description="Polar residues" evidence="1">
    <location>
        <begin position="684"/>
        <end position="695"/>
    </location>
</feature>
<sequence>MATTLAQSLYQEVHATPSELHPQITQLLHMFVKYLKEPRYQAPLTLEEISRLFEYFYSDLNSLVVNLYTQSNSTKKRLIASSLHFQQHPKRFDYLLAISNYSASTVKLTKRTDQAAMAQLRVFNYYKFATVFETIERAQTKLFSMANGEDDISLYEKIFRFEQRDIIFQEFFDEKVTAIKALQLGIECFIEDKKVSEYFQDSSSKPLDLIEYFQQLSDAITPFAKLKLIVQIQKSLIHQLAVSCFNGDHSLVNNDVLLPSLIYYIVYHLPSQQQYEVYLNFTFVKNFLNLIPNEIDLNTLTPATFLSSYTPTDKSQKRSTRGKKNFFDCLNLNEDDDSTPINEPSVASESSESLSRSEDQLDDYFFPNDKAVIHYIQKEFLNNGELTYYLTNFEAVLFFLSNVTLKELNPSLTTKNELLLQPLIKLVDVELLQHFKFPKGEIEDSPQPENVGSDKIDVNVEPLAPPPHPETNGSNRSRSGSLFNTISNKINDATHSVNRSRSNSSILNSIKSTTSLQKELFPSISHTGTGGVGGAMGNGSGGETVDSGLSATSSAPLDANLLENGNSMMKSILGRFGQVSVPQFTTNAKSIEDTNPVTLTTTPVVGDTTFTATDENGKKLNSKESPVHSRTRSSSFDNHQKRSSITSKFTTGVSELMTKLNNTNTNTSSLSLHSLTEQTLGDGLQQNNHTISISPSKRPDYNRSRTTSLQIMDKWFSNISTLGTVPSSNGNLLGTTIESSETPTTLEEITKFQNIEFEALTISDLKVMKQNYDKLCSMIVPHNDQSSHSEETSM</sequence>
<feature type="compositionally biased region" description="Basic and acidic residues" evidence="1">
    <location>
        <begin position="615"/>
        <end position="627"/>
    </location>
</feature>
<dbReference type="Gene3D" id="1.20.1050.80">
    <property type="entry name" value="VPS9 domain"/>
    <property type="match status" value="1"/>
</dbReference>
<dbReference type="InterPro" id="IPR037191">
    <property type="entry name" value="VPS9_dom_sf"/>
</dbReference>
<feature type="compositionally biased region" description="Gly residues" evidence="1">
    <location>
        <begin position="528"/>
        <end position="542"/>
    </location>
</feature>
<reference evidence="3 4" key="1">
    <citation type="submission" date="2024-01" db="EMBL/GenBank/DDBJ databases">
        <authorList>
            <consortium name="Genoscope - CEA"/>
            <person name="William W."/>
        </authorList>
    </citation>
    <scope>NUCLEOTIDE SEQUENCE [LARGE SCALE GENOMIC DNA]</scope>
    <source>
        <strain evidence="3 4">29B2s-10</strain>
    </source>
</reference>
<accession>A0ABP0ED41</accession>
<evidence type="ECO:0000313" key="3">
    <source>
        <dbReference type="EMBL" id="CAK7906392.1"/>
    </source>
</evidence>
<evidence type="ECO:0000256" key="1">
    <source>
        <dbReference type="SAM" id="MobiDB-lite"/>
    </source>
</evidence>
<dbReference type="Proteomes" id="UP001497600">
    <property type="component" value="Chromosome E"/>
</dbReference>
<protein>
    <recommendedName>
        <fullName evidence="2">VPS9 domain-containing protein</fullName>
    </recommendedName>
</protein>
<name>A0ABP0ED41_9ASCO</name>
<feature type="region of interest" description="Disordered" evidence="1">
    <location>
        <begin position="334"/>
        <end position="355"/>
    </location>
</feature>
<keyword evidence="4" id="KW-1185">Reference proteome</keyword>
<feature type="region of interest" description="Disordered" evidence="1">
    <location>
        <begin position="607"/>
        <end position="649"/>
    </location>
</feature>
<proteinExistence type="predicted"/>